<name>A0A450WD40_9GAMM</name>
<keyword evidence="1" id="KW-0732">Signal</keyword>
<feature type="signal peptide" evidence="1">
    <location>
        <begin position="1"/>
        <end position="26"/>
    </location>
</feature>
<feature type="chain" id="PRO_5019497120" evidence="1">
    <location>
        <begin position="27"/>
        <end position="61"/>
    </location>
</feature>
<evidence type="ECO:0000313" key="2">
    <source>
        <dbReference type="EMBL" id="VFK14963.1"/>
    </source>
</evidence>
<dbReference type="EMBL" id="CAADFN010000012">
    <property type="protein sequence ID" value="VFK14963.1"/>
    <property type="molecule type" value="Genomic_DNA"/>
</dbReference>
<proteinExistence type="predicted"/>
<evidence type="ECO:0000256" key="1">
    <source>
        <dbReference type="SAM" id="SignalP"/>
    </source>
</evidence>
<accession>A0A450WD40</accession>
<dbReference type="AlphaFoldDB" id="A0A450WD40"/>
<organism evidence="2">
    <name type="scientific">Candidatus Kentrum sp. LFY</name>
    <dbReference type="NCBI Taxonomy" id="2126342"/>
    <lineage>
        <taxon>Bacteria</taxon>
        <taxon>Pseudomonadati</taxon>
        <taxon>Pseudomonadota</taxon>
        <taxon>Gammaproteobacteria</taxon>
        <taxon>Candidatus Kentrum</taxon>
    </lineage>
</organism>
<reference evidence="2" key="1">
    <citation type="submission" date="2019-02" db="EMBL/GenBank/DDBJ databases">
        <authorList>
            <person name="Gruber-Vodicka R. H."/>
            <person name="Seah K. B. B."/>
        </authorList>
    </citation>
    <scope>NUCLEOTIDE SEQUENCE</scope>
    <source>
        <strain evidence="2">BECK_BY7</strain>
    </source>
</reference>
<gene>
    <name evidence="2" type="ORF">BECKLFY1418C_GA0070996_101210</name>
</gene>
<sequence length="61" mass="6328">MKTKTQIDLARLLGSLLIIASGNAPAMPTLAECGDKDSPYCICAPQWPTGEIVCSPPIVAG</sequence>
<protein>
    <submittedName>
        <fullName evidence="2">Uncharacterized protein</fullName>
    </submittedName>
</protein>